<accession>A0AAE9WE65</accession>
<comment type="similarity">
    <text evidence="3">Belongs to the cytochrome c oxidase subunit 6B family.</text>
</comment>
<sequence>MAEQEEQETPQRFTFGTVGFDARFPNTNQTKHCFQSYIDYHRCINAKGEDFVPCKQFWHAFQSLCPSDWVERWDEQRDNGIFPVDL</sequence>
<dbReference type="InterPro" id="IPR003213">
    <property type="entry name" value="Cyt_c_oxidase_su6B"/>
</dbReference>
<dbReference type="PANTHER" id="PTHR46281:SF8">
    <property type="entry name" value="CYTOCHROME C OXIDASE SUBUNIT 12, MITOCHONDRIAL"/>
    <property type="match status" value="1"/>
</dbReference>
<comment type="subcellular location">
    <subcellularLocation>
        <location evidence="1">Mitochondrion inner membrane</location>
        <topology evidence="1">Peripheral membrane protein</topology>
        <orientation evidence="1">Intermembrane side</orientation>
    </subcellularLocation>
</comment>
<dbReference type="GO" id="GO:0005743">
    <property type="term" value="C:mitochondrial inner membrane"/>
    <property type="evidence" value="ECO:0007669"/>
    <property type="project" value="UniProtKB-SubCell"/>
</dbReference>
<gene>
    <name evidence="8" type="primary">cox12</name>
    <name evidence="8" type="ORF">SOMG_02960</name>
</gene>
<proteinExistence type="inferred from homology"/>
<reference evidence="8 9" key="1">
    <citation type="journal article" date="2023" name="G3 (Bethesda)">
        <title>A high-quality reference genome for the fission yeast Schizosaccharomyces osmophilus.</title>
        <authorList>
            <person name="Jia G.S."/>
            <person name="Zhang W.C."/>
            <person name="Liang Y."/>
            <person name="Liu X.H."/>
            <person name="Rhind N."/>
            <person name="Pidoux A."/>
            <person name="Brysch-Herzberg M."/>
            <person name="Du L.L."/>
        </authorList>
    </citation>
    <scope>NUCLEOTIDE SEQUENCE [LARGE SCALE GENOMIC DNA]</scope>
    <source>
        <strain evidence="8 9">CBS 15793</strain>
    </source>
</reference>
<evidence type="ECO:0000256" key="2">
    <source>
        <dbReference type="ARBA" id="ARBA00004673"/>
    </source>
</evidence>
<feature type="disulfide bond" evidence="7">
    <location>
        <begin position="43"/>
        <end position="54"/>
    </location>
</feature>
<evidence type="ECO:0000256" key="1">
    <source>
        <dbReference type="ARBA" id="ARBA00004137"/>
    </source>
</evidence>
<dbReference type="GeneID" id="80876440"/>
<evidence type="ECO:0000256" key="3">
    <source>
        <dbReference type="ARBA" id="ARBA00006425"/>
    </source>
</evidence>
<comment type="function">
    <text evidence="6">Component of the cytochrome c oxidase, the last enzyme in the mitochondrial electron transport chain which drives oxidative phosphorylation.</text>
</comment>
<dbReference type="PROSITE" id="PS51808">
    <property type="entry name" value="CHCH"/>
    <property type="match status" value="1"/>
</dbReference>
<comment type="pathway">
    <text evidence="2">Energy metabolism; oxidative phosphorylation.</text>
</comment>
<evidence type="ECO:0000313" key="9">
    <source>
        <dbReference type="Proteomes" id="UP001212411"/>
    </source>
</evidence>
<name>A0AAE9WE65_9SCHI</name>
<evidence type="ECO:0000256" key="7">
    <source>
        <dbReference type="PIRSR" id="PIRSR000278-1"/>
    </source>
</evidence>
<organism evidence="8 9">
    <name type="scientific">Schizosaccharomyces osmophilus</name>
    <dbReference type="NCBI Taxonomy" id="2545709"/>
    <lineage>
        <taxon>Eukaryota</taxon>
        <taxon>Fungi</taxon>
        <taxon>Dikarya</taxon>
        <taxon>Ascomycota</taxon>
        <taxon>Taphrinomycotina</taxon>
        <taxon>Schizosaccharomycetes</taxon>
        <taxon>Schizosaccharomycetales</taxon>
        <taxon>Schizosaccharomycetaceae</taxon>
        <taxon>Schizosaccharomyces</taxon>
    </lineage>
</organism>
<dbReference type="Pfam" id="PF02297">
    <property type="entry name" value="COX6B"/>
    <property type="match status" value="1"/>
</dbReference>
<dbReference type="KEGG" id="som:SOMG_02960"/>
<dbReference type="CDD" id="cd00926">
    <property type="entry name" value="Cyt_c_Oxidase_VIb"/>
    <property type="match status" value="1"/>
</dbReference>
<dbReference type="Proteomes" id="UP001212411">
    <property type="component" value="Chromosome 2"/>
</dbReference>
<dbReference type="GO" id="GO:0045277">
    <property type="term" value="C:respiratory chain complex IV"/>
    <property type="evidence" value="ECO:0007669"/>
    <property type="project" value="InterPro"/>
</dbReference>
<evidence type="ECO:0000256" key="4">
    <source>
        <dbReference type="ARBA" id="ARBA00023128"/>
    </source>
</evidence>
<evidence type="ECO:0000256" key="5">
    <source>
        <dbReference type="ARBA" id="ARBA00023157"/>
    </source>
</evidence>
<dbReference type="GO" id="GO:0006123">
    <property type="term" value="P:mitochondrial electron transport, cytochrome c to oxygen"/>
    <property type="evidence" value="ECO:0007669"/>
    <property type="project" value="UniProtKB-ARBA"/>
</dbReference>
<dbReference type="RefSeq" id="XP_056038838.1">
    <property type="nucleotide sequence ID" value="XM_056181751.1"/>
</dbReference>
<keyword evidence="9" id="KW-1185">Reference proteome</keyword>
<dbReference type="InterPro" id="IPR036549">
    <property type="entry name" value="CX6/COA6-like_sf"/>
</dbReference>
<feature type="disulfide bond" evidence="7">
    <location>
        <begin position="33"/>
        <end position="65"/>
    </location>
</feature>
<dbReference type="Gene3D" id="1.10.10.140">
    <property type="entry name" value="Cytochrome c oxidase, subunit VIb"/>
    <property type="match status" value="1"/>
</dbReference>
<evidence type="ECO:0000313" key="8">
    <source>
        <dbReference type="EMBL" id="WBW74595.1"/>
    </source>
</evidence>
<protein>
    <recommendedName>
        <fullName evidence="6">Cytochrome c oxidase subunit</fullName>
    </recommendedName>
</protein>
<dbReference type="InterPro" id="IPR048280">
    <property type="entry name" value="COX6B-like"/>
</dbReference>
<dbReference type="FunFam" id="1.10.10.140:FF:000001">
    <property type="entry name" value="Cytochrome c oxidase subunit 6B1"/>
    <property type="match status" value="1"/>
</dbReference>
<keyword evidence="5 7" id="KW-1015">Disulfide bond</keyword>
<dbReference type="PIRSF" id="PIRSF000278">
    <property type="entry name" value="Cyt_c_oxidase_6B"/>
    <property type="match status" value="1"/>
</dbReference>
<dbReference type="PANTHER" id="PTHR46281">
    <property type="entry name" value="CYTOCHROME C OXIDASE SUBUNIT 6B"/>
    <property type="match status" value="1"/>
</dbReference>
<dbReference type="SUPFAM" id="SSF47694">
    <property type="entry name" value="Cytochrome c oxidase subunit h"/>
    <property type="match status" value="1"/>
</dbReference>
<dbReference type="EMBL" id="CP115612">
    <property type="protein sequence ID" value="WBW74595.1"/>
    <property type="molecule type" value="Genomic_DNA"/>
</dbReference>
<keyword evidence="4 6" id="KW-0496">Mitochondrion</keyword>
<dbReference type="AlphaFoldDB" id="A0AAE9WE65"/>
<evidence type="ECO:0000256" key="6">
    <source>
        <dbReference type="PIRNR" id="PIRNR000278"/>
    </source>
</evidence>